<dbReference type="Pfam" id="PF05973">
    <property type="entry name" value="Gp49"/>
    <property type="match status" value="1"/>
</dbReference>
<protein>
    <recommendedName>
        <fullName evidence="3">Diaminopimelate decarboxylase</fullName>
    </recommendedName>
</protein>
<dbReference type="Proteomes" id="UP000004221">
    <property type="component" value="Unassembled WGS sequence"/>
</dbReference>
<organism evidence="1 2">
    <name type="scientific">Nitrolancea hollandica Lb</name>
    <dbReference type="NCBI Taxonomy" id="1129897"/>
    <lineage>
        <taxon>Bacteria</taxon>
        <taxon>Pseudomonadati</taxon>
        <taxon>Thermomicrobiota</taxon>
        <taxon>Thermomicrobia</taxon>
        <taxon>Sphaerobacterales</taxon>
        <taxon>Sphaerobacterineae</taxon>
        <taxon>Sphaerobacteraceae</taxon>
        <taxon>Nitrolancea</taxon>
    </lineage>
</organism>
<sequence>MAWEVEFTDEFGRWWESLSHDEQDAIDATVDVLQDWGPALGRPLVDTVHGSRHANMKELRPPAGHIRILFAFDPRRTAILLIGGDKTNQWTHWYDETIPIADDLYDEHLAEIKLEGHH</sequence>
<keyword evidence="2" id="KW-1185">Reference proteome</keyword>
<dbReference type="InterPro" id="IPR009241">
    <property type="entry name" value="HigB-like"/>
</dbReference>
<dbReference type="RefSeq" id="WP_008480561.1">
    <property type="nucleotide sequence ID" value="NZ_CAGS01000464.1"/>
</dbReference>
<name>I4ELK6_9BACT</name>
<dbReference type="EMBL" id="CAGS01000464">
    <property type="protein sequence ID" value="CCF85568.1"/>
    <property type="molecule type" value="Genomic_DNA"/>
</dbReference>
<accession>I4ELK6</accession>
<evidence type="ECO:0008006" key="3">
    <source>
        <dbReference type="Google" id="ProtNLM"/>
    </source>
</evidence>
<gene>
    <name evidence="1" type="ORF">NITHO_5160012</name>
</gene>
<reference evidence="1 2" key="1">
    <citation type="journal article" date="2012" name="ISME J.">
        <title>Nitrification expanded: discovery, physiology and genomics of a nitrite-oxidizing bacterium from the phylum Chloroflexi.</title>
        <authorList>
            <person name="Sorokin D.Y."/>
            <person name="Lucker S."/>
            <person name="Vejmelkova D."/>
            <person name="Kostrikina N.A."/>
            <person name="Kleerebezem R."/>
            <person name="Rijpstra W.I."/>
            <person name="Damste J.S."/>
            <person name="Le Paslier D."/>
            <person name="Muyzer G."/>
            <person name="Wagner M."/>
            <person name="van Loosdrecht M.C."/>
            <person name="Daims H."/>
        </authorList>
    </citation>
    <scope>NUCLEOTIDE SEQUENCE [LARGE SCALE GENOMIC DNA]</scope>
    <source>
        <strain evidence="2">none</strain>
    </source>
</reference>
<evidence type="ECO:0000313" key="1">
    <source>
        <dbReference type="EMBL" id="CCF85568.1"/>
    </source>
</evidence>
<comment type="caution">
    <text evidence="1">The sequence shown here is derived from an EMBL/GenBank/DDBJ whole genome shotgun (WGS) entry which is preliminary data.</text>
</comment>
<dbReference type="OrthoDB" id="330810at2"/>
<proteinExistence type="predicted"/>
<dbReference type="AlphaFoldDB" id="I4ELK6"/>
<evidence type="ECO:0000313" key="2">
    <source>
        <dbReference type="Proteomes" id="UP000004221"/>
    </source>
</evidence>